<dbReference type="GO" id="GO:0044550">
    <property type="term" value="P:secondary metabolite biosynthetic process"/>
    <property type="evidence" value="ECO:0007669"/>
    <property type="project" value="TreeGrafter"/>
</dbReference>
<dbReference type="InterPro" id="IPR025110">
    <property type="entry name" value="AMP-bd_C"/>
</dbReference>
<dbReference type="NCBIfam" id="TIGR01733">
    <property type="entry name" value="AA-adenyl-dom"/>
    <property type="match status" value="1"/>
</dbReference>
<dbReference type="FunFam" id="3.40.50.980:FF:000001">
    <property type="entry name" value="Non-ribosomal peptide synthetase"/>
    <property type="match status" value="1"/>
</dbReference>
<comment type="caution">
    <text evidence="3">The sequence shown here is derived from an EMBL/GenBank/DDBJ whole genome shotgun (WGS) entry which is preliminary data.</text>
</comment>
<name>A0A2G1XIT1_STRCJ</name>
<dbReference type="Pfam" id="PF00501">
    <property type="entry name" value="AMP-binding"/>
    <property type="match status" value="1"/>
</dbReference>
<dbReference type="Gene3D" id="3.40.50.12780">
    <property type="entry name" value="N-terminal domain of ligase-like"/>
    <property type="match status" value="1"/>
</dbReference>
<dbReference type="InterPro" id="IPR010071">
    <property type="entry name" value="AA_adenyl_dom"/>
</dbReference>
<dbReference type="CDD" id="cd05930">
    <property type="entry name" value="A_NRPS"/>
    <property type="match status" value="1"/>
</dbReference>
<dbReference type="AlphaFoldDB" id="A0A2G1XIT1"/>
<protein>
    <submittedName>
        <fullName evidence="3">Peptide synthetase</fullName>
    </submittedName>
</protein>
<gene>
    <name evidence="3" type="ORF">BLA24_15430</name>
</gene>
<dbReference type="InterPro" id="IPR045851">
    <property type="entry name" value="AMP-bd_C_sf"/>
</dbReference>
<dbReference type="PANTHER" id="PTHR45527">
    <property type="entry name" value="NONRIBOSOMAL PEPTIDE SYNTHETASE"/>
    <property type="match status" value="1"/>
</dbReference>
<feature type="domain" description="AMP-binding enzyme C-terminal" evidence="2">
    <location>
        <begin position="451"/>
        <end position="524"/>
    </location>
</feature>
<dbReference type="PANTHER" id="PTHR45527:SF1">
    <property type="entry name" value="FATTY ACID SYNTHASE"/>
    <property type="match status" value="1"/>
</dbReference>
<dbReference type="RefSeq" id="WP_099199526.1">
    <property type="nucleotide sequence ID" value="NZ_JBIRXA010000004.1"/>
</dbReference>
<dbReference type="Pfam" id="PF13193">
    <property type="entry name" value="AMP-binding_C"/>
    <property type="match status" value="1"/>
</dbReference>
<dbReference type="Gene3D" id="3.30.300.30">
    <property type="match status" value="1"/>
</dbReference>
<evidence type="ECO:0000259" key="1">
    <source>
        <dbReference type="Pfam" id="PF00501"/>
    </source>
</evidence>
<proteinExistence type="predicted"/>
<accession>A0A2G1XIT1</accession>
<dbReference type="GO" id="GO:0031177">
    <property type="term" value="F:phosphopantetheine binding"/>
    <property type="evidence" value="ECO:0007669"/>
    <property type="project" value="TreeGrafter"/>
</dbReference>
<reference evidence="3 4" key="1">
    <citation type="journal article" date="2017" name="Biochemistry">
        <title>Identification of the Biosynthetic Pathway for the Antibiotic Bicyclomycin.</title>
        <authorList>
            <person name="Patteson J."/>
            <person name="Cai W."/>
            <person name="Johnson R.A."/>
            <person name="Santa Maria K."/>
            <person name="Li B."/>
        </authorList>
    </citation>
    <scope>NUCLEOTIDE SEQUENCE [LARGE SCALE GENOMIC DNA]</scope>
    <source>
        <strain evidence="3 4">ATCC 21532</strain>
    </source>
</reference>
<keyword evidence="4" id="KW-1185">Reference proteome</keyword>
<evidence type="ECO:0000313" key="4">
    <source>
        <dbReference type="Proteomes" id="UP000222531"/>
    </source>
</evidence>
<dbReference type="GO" id="GO:0043041">
    <property type="term" value="P:amino acid activation for nonribosomal peptide biosynthetic process"/>
    <property type="evidence" value="ECO:0007669"/>
    <property type="project" value="TreeGrafter"/>
</dbReference>
<sequence length="541" mass="57804">MTLHGLRAPLPDDTVVHRVFEAHAHRNPLGTALTCGDEQISYAELNTRANRFAHHLLSLDIGRGSVVGVCLDRTPELMVAILGVLKSGAAYAPLDPTYPQERLDLMLSNLDQLEYTVVAPATESLIGHAHTKVLDIEALAPRLALLPAVDPQTDTTGDDLCYAVFTSGSTGTPKAVAVRHEGWYNLLNWLALEYGLDERSSSLSVSSFGFDISQRGLMAPLFTGAPLHLLPSRSFDVNMAYRVIAERGVATLHCAPSTLYLLIERDMAQAARAAKAAGTEGGPRCAALAGVDYVFIGGEPLSTPRVEEWATQEGNACTLLHQYGVAECTDVASSYPLHDYPRYRAGATPVGRPVYNTAIRLMEERDGVLTEVPDGETGEICISGTSVGAGYLGASPADMERFMTADTGGERVRLYRTGDRGHATASGDLVVVGRVDAQVKIRGMRIDLGDVEHGVRANPRVEDVVVLAPPDGAGEARLVAFVIPAAAPLDPRALRAELLGSLPRNMVPQEVVELTAFPLNPNGKVDRKALAASVDHPATSQ</sequence>
<feature type="domain" description="AMP-dependent synthetase/ligase" evidence="1">
    <location>
        <begin position="20"/>
        <end position="392"/>
    </location>
</feature>
<dbReference type="EMBL" id="NHZO01000147">
    <property type="protein sequence ID" value="PHQ51154.1"/>
    <property type="molecule type" value="Genomic_DNA"/>
</dbReference>
<dbReference type="InterPro" id="IPR000873">
    <property type="entry name" value="AMP-dep_synth/lig_dom"/>
</dbReference>
<dbReference type="InterPro" id="IPR042099">
    <property type="entry name" value="ANL_N_sf"/>
</dbReference>
<dbReference type="GO" id="GO:0005737">
    <property type="term" value="C:cytoplasm"/>
    <property type="evidence" value="ECO:0007669"/>
    <property type="project" value="TreeGrafter"/>
</dbReference>
<evidence type="ECO:0000313" key="3">
    <source>
        <dbReference type="EMBL" id="PHQ51154.1"/>
    </source>
</evidence>
<dbReference type="OrthoDB" id="2472181at2"/>
<dbReference type="Proteomes" id="UP000222531">
    <property type="component" value="Unassembled WGS sequence"/>
</dbReference>
<organism evidence="3 4">
    <name type="scientific">Streptomyces cinnamoneus</name>
    <name type="common">Streptoverticillium cinnamoneum</name>
    <dbReference type="NCBI Taxonomy" id="53446"/>
    <lineage>
        <taxon>Bacteria</taxon>
        <taxon>Bacillati</taxon>
        <taxon>Actinomycetota</taxon>
        <taxon>Actinomycetes</taxon>
        <taxon>Kitasatosporales</taxon>
        <taxon>Streptomycetaceae</taxon>
        <taxon>Streptomyces</taxon>
        <taxon>Streptomyces cinnamoneus group</taxon>
    </lineage>
</organism>
<evidence type="ECO:0000259" key="2">
    <source>
        <dbReference type="Pfam" id="PF13193"/>
    </source>
</evidence>
<dbReference type="SUPFAM" id="SSF56801">
    <property type="entry name" value="Acetyl-CoA synthetase-like"/>
    <property type="match status" value="1"/>
</dbReference>